<feature type="domain" description="PilY1 beta-propeller" evidence="8">
    <location>
        <begin position="748"/>
        <end position="996"/>
    </location>
</feature>
<evidence type="ECO:0000313" key="9">
    <source>
        <dbReference type="EMBL" id="RLL48649.1"/>
    </source>
</evidence>
<dbReference type="Pfam" id="PF05567">
    <property type="entry name" value="T4P_PilY1"/>
    <property type="match status" value="1"/>
</dbReference>
<evidence type="ECO:0000256" key="2">
    <source>
        <dbReference type="ARBA" id="ARBA00008387"/>
    </source>
</evidence>
<dbReference type="SUPFAM" id="SSF53300">
    <property type="entry name" value="vWA-like"/>
    <property type="match status" value="1"/>
</dbReference>
<dbReference type="Proteomes" id="UP000273105">
    <property type="component" value="Unassembled WGS sequence"/>
</dbReference>
<evidence type="ECO:0000256" key="5">
    <source>
        <dbReference type="ARBA" id="ARBA00022837"/>
    </source>
</evidence>
<evidence type="ECO:0000256" key="7">
    <source>
        <dbReference type="SAM" id="SignalP"/>
    </source>
</evidence>
<accession>A0ABX9U8D9</accession>
<dbReference type="InterPro" id="IPR036465">
    <property type="entry name" value="vWFA_dom_sf"/>
</dbReference>
<feature type="signal peptide" evidence="7">
    <location>
        <begin position="1"/>
        <end position="19"/>
    </location>
</feature>
<organism evidence="9 10">
    <name type="scientific">Acinetobacter cumulans</name>
    <dbReference type="NCBI Taxonomy" id="2136182"/>
    <lineage>
        <taxon>Bacteria</taxon>
        <taxon>Pseudomonadati</taxon>
        <taxon>Pseudomonadota</taxon>
        <taxon>Gammaproteobacteria</taxon>
        <taxon>Moraxellales</taxon>
        <taxon>Moraxellaceae</taxon>
        <taxon>Acinetobacter</taxon>
    </lineage>
</organism>
<protein>
    <submittedName>
        <fullName evidence="9">Pilus assembly protein PilY</fullName>
    </submittedName>
</protein>
<keyword evidence="4" id="KW-0479">Metal-binding</keyword>
<keyword evidence="6" id="KW-0281">Fimbrium</keyword>
<dbReference type="EMBL" id="RCHE01000008">
    <property type="protein sequence ID" value="RLL48649.1"/>
    <property type="molecule type" value="Genomic_DNA"/>
</dbReference>
<comment type="caution">
    <text evidence="9">The sequence shown here is derived from an EMBL/GenBank/DDBJ whole genome shotgun (WGS) entry which is preliminary data.</text>
</comment>
<evidence type="ECO:0000259" key="8">
    <source>
        <dbReference type="Pfam" id="PF05567"/>
    </source>
</evidence>
<dbReference type="SUPFAM" id="SSF50998">
    <property type="entry name" value="Quinoprotein alcohol dehydrogenase-like"/>
    <property type="match status" value="1"/>
</dbReference>
<evidence type="ECO:0000313" key="10">
    <source>
        <dbReference type="Proteomes" id="UP000273105"/>
    </source>
</evidence>
<dbReference type="InterPro" id="IPR008707">
    <property type="entry name" value="B-propeller_PilY1"/>
</dbReference>
<evidence type="ECO:0000256" key="6">
    <source>
        <dbReference type="ARBA" id="ARBA00023263"/>
    </source>
</evidence>
<evidence type="ECO:0000256" key="1">
    <source>
        <dbReference type="ARBA" id="ARBA00004561"/>
    </source>
</evidence>
<comment type="subcellular location">
    <subcellularLocation>
        <location evidence="1">Fimbrium</location>
    </subcellularLocation>
</comment>
<comment type="similarity">
    <text evidence="2">Belongs to the PilY1 family.</text>
</comment>
<keyword evidence="10" id="KW-1185">Reference proteome</keyword>
<gene>
    <name evidence="9" type="ORF">D9K79_05205</name>
</gene>
<feature type="chain" id="PRO_5045973924" evidence="7">
    <location>
        <begin position="20"/>
        <end position="1336"/>
    </location>
</feature>
<name>A0ABX9U8D9_9GAMM</name>
<keyword evidence="5" id="KW-0106">Calcium</keyword>
<evidence type="ECO:0000256" key="4">
    <source>
        <dbReference type="ARBA" id="ARBA00022723"/>
    </source>
</evidence>
<sequence length="1336" mass="143266">MTALSASLTALMCSGVSQASDLQIYAMPTAGQKTIVMMVDVSGSMEWGMSGKDSAISASNPARIEALKEGLRAVVNSTDPKLENIVIGLGKYPGDGSSRYSTAQYMRGKILVEARRLGPSTKTNGVFDSAQRRALLSAINGQLAAIGGTPTAHGLTEAASYLMGTRTDSYNLRKTLLVYDESYSKTYTETETCKRSGSYGNSCNAGVSSAKSEAQNKKCSNLSTVISSRNNYYYYGCASGWNNTATTVPADYTYTSEGGWSSYTSWSSNQRTRTRQVTEYYYVGPRDVEVTEAVNASDYSGIGLSVGRTQTNSITHYSSPLPAAEDRVSCDGQGIYVLSDGVPNSSSDQNAETQMLNALANPLVNTVAPSFSCNIDASRLTNPITGGDAGGAWKCMGEFAKRLYSGVNPAGVKIQTAFVGYSNSFNSLNDNDVKNACRLGSRLKGDDCSYYQTDGLTRNRAEYANPVGGYGNGGFYTGNSANDVTTSVLNFIDNLGTDPLAPLPTGTISVPVDVLNPNGLQNVGYLRMLEPNPAQPSLLTWIGNLKKYSLKDGVLVDGSTNIFTSDGEFVTATKNLWGARTQNDGGEIAIGGAYEMMPVPITSSTANFRKVFTDAGSANNTAITPLSNLKANGEYDAPKDLLQIPKLAAGVISSKDTILNQFRDQSVLKSFPLAVRLKLLNYLGFKVNTSLEAFPSNSEVNYEGSPYFSMGGIIHSFPVQMTYSGTINESGELATSDIVLADNKVLRPRNQSVLYGSMEGGLHIVDGATGAEQMVFLPSEILNNEVTSNALVKAGSGTPAPAHGVDSPWVVDAEYRAVGVYPNSQIKATKMNIFGGLRMGGNSYYALDVLDLAAPKIKFRIGSDLSDYARMGQSWSKPVLINIKYKGVPTRAMVVGGGYDVCYEAPRFTLSTSTTVNDTASCTAKTRAKGNAVYVIDAETGKRLFWVSNTGSDADNANLKHSVVSRISTLDRDGDGYTDHLYFGDLGGQIFRVDMDNYQTKKTVTASGVTTVSYSDFGVRTVRLADLATNAAGQAIANGDNPRFYEPVTLTIHDEDSKTFILVGAASGDRSTPLDVAPIQGREGLSPADALTNRPKNKVYGLFDLDFSKTDLITNTSLTGDYTSATTVESVPLKNRLITRNLTLENLLENPQTSITGNETIYSKFFNATAPKHGWYRSLSWTWDKSETGEDVANNTFRQSGGLKAFEEPIAIGNNLFVPVYDPEGTGIRAQNPCLPSVIGETDRQQYCLPFGICVTTSGAIDSSQEKKSGFKLLISGGQYKNSNVIGKGIQGMALANNGGGGDNNCGNFTLSTNTEGLGNWQCTRKLNPTRWFEKR</sequence>
<evidence type="ECO:0000256" key="3">
    <source>
        <dbReference type="ARBA" id="ARBA00022558"/>
    </source>
</evidence>
<proteinExistence type="inferred from homology"/>
<dbReference type="InterPro" id="IPR011047">
    <property type="entry name" value="Quinoprotein_ADH-like_sf"/>
</dbReference>
<keyword evidence="3" id="KW-1029">Fimbrium biogenesis</keyword>
<dbReference type="Gene3D" id="3.40.50.410">
    <property type="entry name" value="von Willebrand factor, type A domain"/>
    <property type="match status" value="1"/>
</dbReference>
<keyword evidence="7" id="KW-0732">Signal</keyword>
<reference evidence="9 10" key="1">
    <citation type="submission" date="2018-09" db="EMBL/GenBank/DDBJ databases">
        <title>The draft genome of Acinetobacter sp. strains.</title>
        <authorList>
            <person name="Qin J."/>
            <person name="Feng Y."/>
            <person name="Zong Z."/>
        </authorList>
    </citation>
    <scope>NUCLEOTIDE SEQUENCE [LARGE SCALE GENOMIC DNA]</scope>
    <source>
        <strain evidence="9 10">WCHAc060001</strain>
    </source>
</reference>